<accession>A0A367K310</accession>
<evidence type="ECO:0000256" key="1">
    <source>
        <dbReference type="ARBA" id="ARBA00004141"/>
    </source>
</evidence>
<protein>
    <recommendedName>
        <fullName evidence="9">Surfeit locus protein 4</fullName>
    </recommendedName>
</protein>
<name>A0A367K310_RHIAZ</name>
<comment type="subcellular location">
    <subcellularLocation>
        <location evidence="1">Membrane</location>
        <topology evidence="1">Multi-pass membrane protein</topology>
    </subcellularLocation>
</comment>
<organism evidence="7 8">
    <name type="scientific">Rhizopus azygosporus</name>
    <name type="common">Rhizopus microsporus var. azygosporus</name>
    <dbReference type="NCBI Taxonomy" id="86630"/>
    <lineage>
        <taxon>Eukaryota</taxon>
        <taxon>Fungi</taxon>
        <taxon>Fungi incertae sedis</taxon>
        <taxon>Mucoromycota</taxon>
        <taxon>Mucoromycotina</taxon>
        <taxon>Mucoromycetes</taxon>
        <taxon>Mucorales</taxon>
        <taxon>Mucorineae</taxon>
        <taxon>Rhizopodaceae</taxon>
        <taxon>Rhizopus</taxon>
    </lineage>
</organism>
<dbReference type="STRING" id="86630.A0A367K310"/>
<evidence type="ECO:0000313" key="8">
    <source>
        <dbReference type="Proteomes" id="UP000252139"/>
    </source>
</evidence>
<feature type="transmembrane region" description="Helical" evidence="6">
    <location>
        <begin position="43"/>
        <end position="64"/>
    </location>
</feature>
<evidence type="ECO:0000256" key="2">
    <source>
        <dbReference type="ARBA" id="ARBA00006945"/>
    </source>
</evidence>
<dbReference type="EMBL" id="PJQL01000356">
    <property type="protein sequence ID" value="RCH96567.1"/>
    <property type="molecule type" value="Genomic_DNA"/>
</dbReference>
<comment type="similarity">
    <text evidence="2">Belongs to the SURF4 family.</text>
</comment>
<feature type="non-terminal residue" evidence="7">
    <location>
        <position position="164"/>
    </location>
</feature>
<dbReference type="InterPro" id="IPR002995">
    <property type="entry name" value="Surf4"/>
</dbReference>
<dbReference type="GO" id="GO:0016020">
    <property type="term" value="C:membrane"/>
    <property type="evidence" value="ECO:0007669"/>
    <property type="project" value="UniProtKB-SubCell"/>
</dbReference>
<keyword evidence="5 6" id="KW-0472">Membrane</keyword>
<dbReference type="Proteomes" id="UP000252139">
    <property type="component" value="Unassembled WGS sequence"/>
</dbReference>
<reference evidence="7 8" key="1">
    <citation type="journal article" date="2018" name="G3 (Bethesda)">
        <title>Phylogenetic and Phylogenomic Definition of Rhizopus Species.</title>
        <authorList>
            <person name="Gryganskyi A.P."/>
            <person name="Golan J."/>
            <person name="Dolatabadi S."/>
            <person name="Mondo S."/>
            <person name="Robb S."/>
            <person name="Idnurm A."/>
            <person name="Muszewska A."/>
            <person name="Steczkiewicz K."/>
            <person name="Masonjones S."/>
            <person name="Liao H.L."/>
            <person name="Gajdeczka M.T."/>
            <person name="Anike F."/>
            <person name="Vuek A."/>
            <person name="Anishchenko I.M."/>
            <person name="Voigt K."/>
            <person name="de Hoog G.S."/>
            <person name="Smith M.E."/>
            <person name="Heitman J."/>
            <person name="Vilgalys R."/>
            <person name="Stajich J.E."/>
        </authorList>
    </citation>
    <scope>NUCLEOTIDE SEQUENCE [LARGE SCALE GENOMIC DNA]</scope>
    <source>
        <strain evidence="7 8">CBS 357.93</strain>
    </source>
</reference>
<dbReference type="AlphaFoldDB" id="A0A367K310"/>
<evidence type="ECO:0000256" key="4">
    <source>
        <dbReference type="ARBA" id="ARBA00022989"/>
    </source>
</evidence>
<comment type="caution">
    <text evidence="7">The sequence shown here is derived from an EMBL/GenBank/DDBJ whole genome shotgun (WGS) entry which is preliminary data.</text>
</comment>
<sequence length="164" mass="18836">MKYLPILSRLLIVGTFYEDALRTFWQWEDQAFYLQRVRHIPKIVTFTFLAVNLSCMTIFATCVVLKNRIGLSTAILVTLSLCQALVFGLLNDVVKTYDVYDEYELLTINQMVLLRTLSVTGGLLLCMTESLNQKKSRNLMFASLPQLSPIDKHKYHQLAGRILL</sequence>
<dbReference type="Pfam" id="PF02077">
    <property type="entry name" value="SURF4"/>
    <property type="match status" value="1"/>
</dbReference>
<evidence type="ECO:0000256" key="3">
    <source>
        <dbReference type="ARBA" id="ARBA00022692"/>
    </source>
</evidence>
<keyword evidence="8" id="KW-1185">Reference proteome</keyword>
<gene>
    <name evidence="7" type="ORF">CU097_000564</name>
</gene>
<keyword evidence="3 6" id="KW-0812">Transmembrane</keyword>
<evidence type="ECO:0000256" key="5">
    <source>
        <dbReference type="ARBA" id="ARBA00023136"/>
    </source>
</evidence>
<keyword evidence="4 6" id="KW-1133">Transmembrane helix</keyword>
<feature type="transmembrane region" description="Helical" evidence="6">
    <location>
        <begin position="71"/>
        <end position="90"/>
    </location>
</feature>
<evidence type="ECO:0000256" key="6">
    <source>
        <dbReference type="SAM" id="Phobius"/>
    </source>
</evidence>
<proteinExistence type="inferred from homology"/>
<evidence type="ECO:0008006" key="9">
    <source>
        <dbReference type="Google" id="ProtNLM"/>
    </source>
</evidence>
<evidence type="ECO:0000313" key="7">
    <source>
        <dbReference type="EMBL" id="RCH96567.1"/>
    </source>
</evidence>
<dbReference type="OrthoDB" id="7859621at2759"/>